<dbReference type="RefSeq" id="WP_196288467.1">
    <property type="nucleotide sequence ID" value="NZ_JADQDP010000006.1"/>
</dbReference>
<dbReference type="EMBL" id="JADQDP010000006">
    <property type="protein sequence ID" value="MBF9144111.1"/>
    <property type="molecule type" value="Genomic_DNA"/>
</dbReference>
<keyword evidence="1" id="KW-1133">Transmembrane helix</keyword>
<feature type="transmembrane region" description="Helical" evidence="1">
    <location>
        <begin position="109"/>
        <end position="130"/>
    </location>
</feature>
<accession>A0A931BK96</accession>
<sequence length="142" mass="15966">MRTNQQRKYDILASNALFLQSAFSVIGNIMMGAFITKDGSWGYPPFTKAQFMFFYPLSILLVLGHAYCVRRGYLWAKLLKLGSSLIWAFRIASNIKAMSILNIHGFWEGVTAISQFALAITADILIIISLKIQIEAAKRVVE</sequence>
<proteinExistence type="predicted"/>
<name>A0A931BK96_9BACT</name>
<comment type="caution">
    <text evidence="2">The sequence shown here is derived from an EMBL/GenBank/DDBJ whole genome shotgun (WGS) entry which is preliminary data.</text>
</comment>
<evidence type="ECO:0000256" key="1">
    <source>
        <dbReference type="SAM" id="Phobius"/>
    </source>
</evidence>
<feature type="transmembrane region" description="Helical" evidence="1">
    <location>
        <begin position="12"/>
        <end position="31"/>
    </location>
</feature>
<keyword evidence="1" id="KW-0472">Membrane</keyword>
<protein>
    <submittedName>
        <fullName evidence="2">Uncharacterized protein</fullName>
    </submittedName>
</protein>
<evidence type="ECO:0000313" key="2">
    <source>
        <dbReference type="EMBL" id="MBF9144111.1"/>
    </source>
</evidence>
<keyword evidence="1" id="KW-0812">Transmembrane</keyword>
<dbReference type="AlphaFoldDB" id="A0A931BK96"/>
<reference evidence="2 3" key="1">
    <citation type="submission" date="2020-11" db="EMBL/GenBank/DDBJ databases">
        <authorList>
            <person name="Kim M.K."/>
        </authorList>
    </citation>
    <scope>NUCLEOTIDE SEQUENCE [LARGE SCALE GENOMIC DNA]</scope>
    <source>
        <strain evidence="2 3">BT439</strain>
    </source>
</reference>
<evidence type="ECO:0000313" key="3">
    <source>
        <dbReference type="Proteomes" id="UP000645610"/>
    </source>
</evidence>
<feature type="transmembrane region" description="Helical" evidence="1">
    <location>
        <begin position="51"/>
        <end position="69"/>
    </location>
</feature>
<organism evidence="2 3">
    <name type="scientific">Hymenobacter properus</name>
    <dbReference type="NCBI Taxonomy" id="2791026"/>
    <lineage>
        <taxon>Bacteria</taxon>
        <taxon>Pseudomonadati</taxon>
        <taxon>Bacteroidota</taxon>
        <taxon>Cytophagia</taxon>
        <taxon>Cytophagales</taxon>
        <taxon>Hymenobacteraceae</taxon>
        <taxon>Hymenobacter</taxon>
    </lineage>
</organism>
<dbReference type="Proteomes" id="UP000645610">
    <property type="component" value="Unassembled WGS sequence"/>
</dbReference>
<feature type="transmembrane region" description="Helical" evidence="1">
    <location>
        <begin position="81"/>
        <end position="103"/>
    </location>
</feature>
<keyword evidence="3" id="KW-1185">Reference proteome</keyword>
<gene>
    <name evidence="2" type="ORF">I2I01_20885</name>
</gene>